<evidence type="ECO:0000313" key="5">
    <source>
        <dbReference type="Proteomes" id="UP001589810"/>
    </source>
</evidence>
<name>A0ABV6MPU0_9PSEU</name>
<dbReference type="EMBL" id="JBHLUD010000003">
    <property type="protein sequence ID" value="MFC0542333.1"/>
    <property type="molecule type" value="Genomic_DNA"/>
</dbReference>
<reference evidence="4 5" key="1">
    <citation type="submission" date="2024-09" db="EMBL/GenBank/DDBJ databases">
        <authorList>
            <person name="Sun Q."/>
            <person name="Mori K."/>
        </authorList>
    </citation>
    <scope>NUCLEOTIDE SEQUENCE [LARGE SCALE GENOMIC DNA]</scope>
    <source>
        <strain evidence="4 5">TBRC 1432</strain>
    </source>
</reference>
<comment type="similarity">
    <text evidence="1 2">Belongs to the anti-sigma-factor antagonist family.</text>
</comment>
<evidence type="ECO:0000256" key="1">
    <source>
        <dbReference type="ARBA" id="ARBA00009013"/>
    </source>
</evidence>
<dbReference type="PANTHER" id="PTHR33495:SF2">
    <property type="entry name" value="ANTI-SIGMA FACTOR ANTAGONIST TM_1081-RELATED"/>
    <property type="match status" value="1"/>
</dbReference>
<dbReference type="InterPro" id="IPR002645">
    <property type="entry name" value="STAS_dom"/>
</dbReference>
<evidence type="ECO:0000256" key="2">
    <source>
        <dbReference type="RuleBase" id="RU003749"/>
    </source>
</evidence>
<dbReference type="NCBIfam" id="TIGR00377">
    <property type="entry name" value="ant_ant_sig"/>
    <property type="match status" value="1"/>
</dbReference>
<dbReference type="SUPFAM" id="SSF52091">
    <property type="entry name" value="SpoIIaa-like"/>
    <property type="match status" value="1"/>
</dbReference>
<proteinExistence type="inferred from homology"/>
<comment type="caution">
    <text evidence="4">The sequence shown here is derived from an EMBL/GenBank/DDBJ whole genome shotgun (WGS) entry which is preliminary data.</text>
</comment>
<evidence type="ECO:0000313" key="4">
    <source>
        <dbReference type="EMBL" id="MFC0542333.1"/>
    </source>
</evidence>
<dbReference type="InterPro" id="IPR036513">
    <property type="entry name" value="STAS_dom_sf"/>
</dbReference>
<gene>
    <name evidence="4" type="ORF">ACFFH7_12625</name>
</gene>
<evidence type="ECO:0000259" key="3">
    <source>
        <dbReference type="PROSITE" id="PS50801"/>
    </source>
</evidence>
<keyword evidence="5" id="KW-1185">Reference proteome</keyword>
<accession>A0ABV6MPU0</accession>
<dbReference type="CDD" id="cd07043">
    <property type="entry name" value="STAS_anti-anti-sigma_factors"/>
    <property type="match status" value="1"/>
</dbReference>
<dbReference type="PROSITE" id="PS50801">
    <property type="entry name" value="STAS"/>
    <property type="match status" value="1"/>
</dbReference>
<dbReference type="Pfam" id="PF01740">
    <property type="entry name" value="STAS"/>
    <property type="match status" value="1"/>
</dbReference>
<protein>
    <recommendedName>
        <fullName evidence="2">Anti-sigma factor antagonist</fullName>
    </recommendedName>
</protein>
<dbReference type="RefSeq" id="WP_273942846.1">
    <property type="nucleotide sequence ID" value="NZ_CP097263.1"/>
</dbReference>
<sequence>MSDTAVRSERVGPAALIHVKGEVDMAAEASLRRHIDEAMADEPAAVVLDLTGVTFFASAGLHILVDLHHDAAARGVSLHVVADSRIVLRPMEITGVDQLITVVASVDQALAHS</sequence>
<feature type="domain" description="STAS" evidence="3">
    <location>
        <begin position="4"/>
        <end position="113"/>
    </location>
</feature>
<organism evidence="4 5">
    <name type="scientific">Kutzneria chonburiensis</name>
    <dbReference type="NCBI Taxonomy" id="1483604"/>
    <lineage>
        <taxon>Bacteria</taxon>
        <taxon>Bacillati</taxon>
        <taxon>Actinomycetota</taxon>
        <taxon>Actinomycetes</taxon>
        <taxon>Pseudonocardiales</taxon>
        <taxon>Pseudonocardiaceae</taxon>
        <taxon>Kutzneria</taxon>
    </lineage>
</organism>
<dbReference type="Proteomes" id="UP001589810">
    <property type="component" value="Unassembled WGS sequence"/>
</dbReference>
<dbReference type="PANTHER" id="PTHR33495">
    <property type="entry name" value="ANTI-SIGMA FACTOR ANTAGONIST TM_1081-RELATED-RELATED"/>
    <property type="match status" value="1"/>
</dbReference>
<dbReference type="Gene3D" id="3.30.750.24">
    <property type="entry name" value="STAS domain"/>
    <property type="match status" value="1"/>
</dbReference>
<dbReference type="InterPro" id="IPR003658">
    <property type="entry name" value="Anti-sigma_ant"/>
</dbReference>